<dbReference type="Pfam" id="PF04055">
    <property type="entry name" value="Radical_SAM"/>
    <property type="match status" value="1"/>
</dbReference>
<comment type="function">
    <text evidence="9">Probably acts as a heme chaperone, transferring heme to an unknown acceptor. Binds one molecule of heme per monomer, possibly covalently. Binds 1 [4Fe-4S] cluster. The cluster is coordinated with 3 cysteines and an exchangeable S-adenosyl-L-methionine.</text>
</comment>
<dbReference type="InterPro" id="IPR010723">
    <property type="entry name" value="HemN_C"/>
</dbReference>
<feature type="coiled-coil region" evidence="10">
    <location>
        <begin position="27"/>
        <end position="54"/>
    </location>
</feature>
<evidence type="ECO:0000259" key="11">
    <source>
        <dbReference type="PROSITE" id="PS51918"/>
    </source>
</evidence>
<evidence type="ECO:0000256" key="7">
    <source>
        <dbReference type="ARBA" id="ARBA00023014"/>
    </source>
</evidence>
<dbReference type="InterPro" id="IPR007197">
    <property type="entry name" value="rSAM"/>
</dbReference>
<dbReference type="InterPro" id="IPR058240">
    <property type="entry name" value="rSAM_sf"/>
</dbReference>
<keyword evidence="6 9" id="KW-0408">Iron</keyword>
<keyword evidence="5 9" id="KW-0479">Metal-binding</keyword>
<dbReference type="PROSITE" id="PS51918">
    <property type="entry name" value="RADICAL_SAM"/>
    <property type="match status" value="1"/>
</dbReference>
<dbReference type="Gene3D" id="3.20.20.70">
    <property type="entry name" value="Aldolase class I"/>
    <property type="match status" value="1"/>
</dbReference>
<name>A0ABT7E785_9FIRM</name>
<dbReference type="InterPro" id="IPR034505">
    <property type="entry name" value="Coproporphyrinogen-III_oxidase"/>
</dbReference>
<evidence type="ECO:0000256" key="3">
    <source>
        <dbReference type="ARBA" id="ARBA00022617"/>
    </source>
</evidence>
<dbReference type="SFLD" id="SFLDG01065">
    <property type="entry name" value="anaerobic_coproporphyrinogen-I"/>
    <property type="match status" value="1"/>
</dbReference>
<keyword evidence="9" id="KW-0963">Cytoplasm</keyword>
<keyword evidence="10" id="KW-0175">Coiled coil</keyword>
<dbReference type="Pfam" id="PF06969">
    <property type="entry name" value="HemN_C"/>
    <property type="match status" value="1"/>
</dbReference>
<evidence type="ECO:0000313" key="13">
    <source>
        <dbReference type="Proteomes" id="UP001301012"/>
    </source>
</evidence>
<dbReference type="Proteomes" id="UP001301012">
    <property type="component" value="Unassembled WGS sequence"/>
</dbReference>
<reference evidence="12 13" key="1">
    <citation type="submission" date="2023-05" db="EMBL/GenBank/DDBJ databases">
        <title>Rombocin, a short stable natural nisin variant, displays selective antimicrobial activity against Listeria monocytogenes and employs dual mode of action to kill target bacterial strains.</title>
        <authorList>
            <person name="Wambui J."/>
            <person name="Stephan R."/>
            <person name="Kuipers O.P."/>
        </authorList>
    </citation>
    <scope>NUCLEOTIDE SEQUENCE [LARGE SCALE GENOMIC DNA]</scope>
    <source>
        <strain evidence="12 13">RC002</strain>
    </source>
</reference>
<dbReference type="SFLD" id="SFLDG01082">
    <property type="entry name" value="B12-binding_domain_containing"/>
    <property type="match status" value="1"/>
</dbReference>
<dbReference type="InterPro" id="IPR006638">
    <property type="entry name" value="Elp3/MiaA/NifB-like_rSAM"/>
</dbReference>
<dbReference type="NCBIfam" id="TIGR00539">
    <property type="entry name" value="hemN_rel"/>
    <property type="match status" value="1"/>
</dbReference>
<evidence type="ECO:0000256" key="1">
    <source>
        <dbReference type="ARBA" id="ARBA00006100"/>
    </source>
</evidence>
<dbReference type="EMBL" id="JASKYM010000001">
    <property type="protein sequence ID" value="MDK2562794.1"/>
    <property type="molecule type" value="Genomic_DNA"/>
</dbReference>
<comment type="subcellular location">
    <subcellularLocation>
        <location evidence="9">Cytoplasm</location>
    </subcellularLocation>
</comment>
<evidence type="ECO:0000256" key="5">
    <source>
        <dbReference type="ARBA" id="ARBA00022723"/>
    </source>
</evidence>
<dbReference type="PANTHER" id="PTHR13932">
    <property type="entry name" value="COPROPORPHYRINIGEN III OXIDASE"/>
    <property type="match status" value="1"/>
</dbReference>
<comment type="caution">
    <text evidence="12">The sequence shown here is derived from an EMBL/GenBank/DDBJ whole genome shotgun (WGS) entry which is preliminary data.</text>
</comment>
<dbReference type="InterPro" id="IPR004559">
    <property type="entry name" value="HemW-like"/>
</dbReference>
<dbReference type="InterPro" id="IPR013785">
    <property type="entry name" value="Aldolase_TIM"/>
</dbReference>
<keyword evidence="4 9" id="KW-0949">S-adenosyl-L-methionine</keyword>
<dbReference type="SFLD" id="SFLDF00288">
    <property type="entry name" value="HemN-like__clustered_with_nucl"/>
    <property type="match status" value="1"/>
</dbReference>
<dbReference type="SUPFAM" id="SSF102114">
    <property type="entry name" value="Radical SAM enzymes"/>
    <property type="match status" value="1"/>
</dbReference>
<sequence>MLGLYIHIPFCVSKCNYCDFNSYKIDKNSKERYLNDLKKEINLYKQDIQKEEITSIFLGGGTPSILTGEEIKFIFKQIKDNFKIKENAEISIECNPGTLNKEKLIAMKESGINRISIGLQAVQDYHLSSIGRIHTYNEFEKNYKEAMELGFENINVDLMYALPNQKFKEWKESLQKIVALNPSHISAYSLILEEGTKLYEMYENNEFKMIDENTDMQMYNYTINYLKENGYSQYEISNYAKSGLECQHNILYWKCDHYIGIGAGASGYLKDYRYNNVEDLQDYHEKINKNEKPIENIENLSVEDKIQEKIFMGLRMNEGIKFEDFKKQFNLDFKEKYCEIIKELEDGKLINQTIAGFSLTQRGREISNSIFIKFIN</sequence>
<dbReference type="SMART" id="SM00729">
    <property type="entry name" value="Elp3"/>
    <property type="match status" value="1"/>
</dbReference>
<dbReference type="SFLD" id="SFLDS00029">
    <property type="entry name" value="Radical_SAM"/>
    <property type="match status" value="1"/>
</dbReference>
<proteinExistence type="inferred from homology"/>
<dbReference type="PANTHER" id="PTHR13932:SF5">
    <property type="entry name" value="RADICAL S-ADENOSYL METHIONINE DOMAIN-CONTAINING PROTEIN 1, MITOCHONDRIAL"/>
    <property type="match status" value="1"/>
</dbReference>
<evidence type="ECO:0000256" key="8">
    <source>
        <dbReference type="ARBA" id="ARBA00023186"/>
    </source>
</evidence>
<dbReference type="RefSeq" id="WP_284131754.1">
    <property type="nucleotide sequence ID" value="NZ_JASKYM010000001.1"/>
</dbReference>
<keyword evidence="7 9" id="KW-0411">Iron-sulfur</keyword>
<evidence type="ECO:0000313" key="12">
    <source>
        <dbReference type="EMBL" id="MDK2562794.1"/>
    </source>
</evidence>
<feature type="domain" description="Radical SAM core" evidence="11">
    <location>
        <begin position="1"/>
        <end position="232"/>
    </location>
</feature>
<evidence type="ECO:0000256" key="10">
    <source>
        <dbReference type="SAM" id="Coils"/>
    </source>
</evidence>
<evidence type="ECO:0000256" key="4">
    <source>
        <dbReference type="ARBA" id="ARBA00022691"/>
    </source>
</evidence>
<evidence type="ECO:0000256" key="9">
    <source>
        <dbReference type="RuleBase" id="RU364116"/>
    </source>
</evidence>
<keyword evidence="9" id="KW-0004">4Fe-4S</keyword>
<gene>
    <name evidence="12" type="primary">hemW</name>
    <name evidence="12" type="ORF">QOZ84_04460</name>
</gene>
<keyword evidence="13" id="KW-1185">Reference proteome</keyword>
<evidence type="ECO:0000256" key="6">
    <source>
        <dbReference type="ARBA" id="ARBA00023004"/>
    </source>
</evidence>
<comment type="similarity">
    <text evidence="1">Belongs to the anaerobic coproporphyrinogen-III oxidase family. HemW subfamily.</text>
</comment>
<protein>
    <recommendedName>
        <fullName evidence="2 9">Heme chaperone HemW</fullName>
    </recommendedName>
</protein>
<dbReference type="CDD" id="cd01335">
    <property type="entry name" value="Radical_SAM"/>
    <property type="match status" value="1"/>
</dbReference>
<dbReference type="SFLD" id="SFLDF00562">
    <property type="entry name" value="HemN-like__clustered_with_heat"/>
    <property type="match status" value="1"/>
</dbReference>
<keyword evidence="3 9" id="KW-0349">Heme</keyword>
<evidence type="ECO:0000256" key="2">
    <source>
        <dbReference type="ARBA" id="ARBA00017228"/>
    </source>
</evidence>
<keyword evidence="8 9" id="KW-0143">Chaperone</keyword>
<accession>A0ABT7E785</accession>
<organism evidence="12 13">
    <name type="scientific">Romboutsia sedimentorum</name>
    <dbReference type="NCBI Taxonomy" id="1368474"/>
    <lineage>
        <taxon>Bacteria</taxon>
        <taxon>Bacillati</taxon>
        <taxon>Bacillota</taxon>
        <taxon>Clostridia</taxon>
        <taxon>Peptostreptococcales</taxon>
        <taxon>Peptostreptococcaceae</taxon>
        <taxon>Romboutsia</taxon>
    </lineage>
</organism>